<dbReference type="InterPro" id="IPR006379">
    <property type="entry name" value="HAD-SF_hydro_IIB"/>
</dbReference>
<dbReference type="Gene3D" id="3.40.50.1000">
    <property type="entry name" value="HAD superfamily/HAD-like"/>
    <property type="match status" value="1"/>
</dbReference>
<dbReference type="Pfam" id="PF08282">
    <property type="entry name" value="Hydrolase_3"/>
    <property type="match status" value="1"/>
</dbReference>
<dbReference type="Gene3D" id="3.30.1240.10">
    <property type="match status" value="1"/>
</dbReference>
<keyword evidence="2" id="KW-1185">Reference proteome</keyword>
<sequence length="279" mass="31990">MKNINKEKVIIFIDLDGTSLMSNHLFSQTTIDVVKKLYKNGHYIIPITARSTKDAIFQQAIYLGLDKLGGIAVANNGTHIYDFKINSYIRKSVISREMIEKVFNQTYGKIGKYKVHYFADDITYVYGAGEDSRYWSDIMKVDYKIVKDLVEIESAINHLTIILDENANDYDRNQLYKDFSFIEPELQITQYTRRVYELCAKGINKGEAIEYILNHLGYNQTNCSTFCFGDSVNDIPMFKVVQYPIAMANAIDDIKGIAKFVTLSNDEDGVAKFIEEHIL</sequence>
<dbReference type="AlphaFoldDB" id="A0A6I6C823"/>
<dbReference type="SUPFAM" id="SSF56784">
    <property type="entry name" value="HAD-like"/>
    <property type="match status" value="1"/>
</dbReference>
<dbReference type="Proteomes" id="UP000424468">
    <property type="component" value="Chromosome"/>
</dbReference>
<dbReference type="SFLD" id="SFLDG01140">
    <property type="entry name" value="C2.B:_Phosphomannomutase_and_P"/>
    <property type="match status" value="1"/>
</dbReference>
<evidence type="ECO:0000313" key="1">
    <source>
        <dbReference type="EMBL" id="QGS51579.1"/>
    </source>
</evidence>
<dbReference type="RefSeq" id="WP_156005694.1">
    <property type="nucleotide sequence ID" value="NZ_CP046276.1"/>
</dbReference>
<dbReference type="GO" id="GO:0000287">
    <property type="term" value="F:magnesium ion binding"/>
    <property type="evidence" value="ECO:0007669"/>
    <property type="project" value="TreeGrafter"/>
</dbReference>
<dbReference type="InterPro" id="IPR023214">
    <property type="entry name" value="HAD_sf"/>
</dbReference>
<dbReference type="NCBIfam" id="TIGR01484">
    <property type="entry name" value="HAD-SF-IIB"/>
    <property type="match status" value="1"/>
</dbReference>
<dbReference type="PANTHER" id="PTHR10000:SF8">
    <property type="entry name" value="HAD SUPERFAMILY HYDROLASE-LIKE, TYPE 3"/>
    <property type="match status" value="1"/>
</dbReference>
<protein>
    <submittedName>
        <fullName evidence="1">HAD superfamily hydrolase</fullName>
    </submittedName>
</protein>
<proteinExistence type="predicted"/>
<organism evidence="1 2">
    <name type="scientific">Spiroplasma tabanidicola</name>
    <dbReference type="NCBI Taxonomy" id="324079"/>
    <lineage>
        <taxon>Bacteria</taxon>
        <taxon>Bacillati</taxon>
        <taxon>Mycoplasmatota</taxon>
        <taxon>Mollicutes</taxon>
        <taxon>Entomoplasmatales</taxon>
        <taxon>Spiroplasmataceae</taxon>
        <taxon>Spiroplasma</taxon>
    </lineage>
</organism>
<dbReference type="InterPro" id="IPR036412">
    <property type="entry name" value="HAD-like_sf"/>
</dbReference>
<name>A0A6I6C823_9MOLU</name>
<dbReference type="SFLD" id="SFLDS00003">
    <property type="entry name" value="Haloacid_Dehalogenase"/>
    <property type="match status" value="1"/>
</dbReference>
<dbReference type="KEGG" id="stab:STABA_v1c02120"/>
<keyword evidence="1" id="KW-0378">Hydrolase</keyword>
<gene>
    <name evidence="1" type="ORF">STABA_v1c02120</name>
</gene>
<reference evidence="1 2" key="1">
    <citation type="submission" date="2019-11" db="EMBL/GenBank/DDBJ databases">
        <title>Complete genome sequence of Spiroplasma tabanidicola TAUS-1 (DSM 22603).</title>
        <authorList>
            <person name="Huang C.-T."/>
            <person name="Lin Y.-C."/>
            <person name="Kuo C.-H."/>
        </authorList>
    </citation>
    <scope>NUCLEOTIDE SEQUENCE [LARGE SCALE GENOMIC DNA]</scope>
    <source>
        <strain evidence="1 2">TAUS-1</strain>
    </source>
</reference>
<evidence type="ECO:0000313" key="2">
    <source>
        <dbReference type="Proteomes" id="UP000424468"/>
    </source>
</evidence>
<dbReference type="GO" id="GO:0005829">
    <property type="term" value="C:cytosol"/>
    <property type="evidence" value="ECO:0007669"/>
    <property type="project" value="TreeGrafter"/>
</dbReference>
<dbReference type="GO" id="GO:0016791">
    <property type="term" value="F:phosphatase activity"/>
    <property type="evidence" value="ECO:0007669"/>
    <property type="project" value="UniProtKB-ARBA"/>
</dbReference>
<dbReference type="NCBIfam" id="TIGR00099">
    <property type="entry name" value="Cof-subfamily"/>
    <property type="match status" value="1"/>
</dbReference>
<dbReference type="InterPro" id="IPR000150">
    <property type="entry name" value="Cof"/>
</dbReference>
<dbReference type="OrthoDB" id="9810101at2"/>
<dbReference type="PANTHER" id="PTHR10000">
    <property type="entry name" value="PHOSPHOSERINE PHOSPHATASE"/>
    <property type="match status" value="1"/>
</dbReference>
<accession>A0A6I6C823</accession>
<dbReference type="PROSITE" id="PS01229">
    <property type="entry name" value="COF_2"/>
    <property type="match status" value="1"/>
</dbReference>
<dbReference type="EMBL" id="CP046276">
    <property type="protein sequence ID" value="QGS51579.1"/>
    <property type="molecule type" value="Genomic_DNA"/>
</dbReference>